<dbReference type="HAMAP" id="MF_00006">
    <property type="entry name" value="Arg_succ_lyase"/>
    <property type="match status" value="1"/>
</dbReference>
<dbReference type="OMA" id="DFAIEFC"/>
<dbReference type="FunFam" id="1.10.40.30:FF:000001">
    <property type="entry name" value="Argininosuccinate lyase"/>
    <property type="match status" value="1"/>
</dbReference>
<dbReference type="FunFam" id="1.20.200.10:FF:000002">
    <property type="entry name" value="Argininosuccinate lyase"/>
    <property type="match status" value="1"/>
</dbReference>
<dbReference type="EC" id="4.3.2.1" evidence="4"/>
<comment type="catalytic activity">
    <reaction evidence="1">
        <text>2-(N(omega)-L-arginino)succinate = fumarate + L-arginine</text>
        <dbReference type="Rhea" id="RHEA:24020"/>
        <dbReference type="ChEBI" id="CHEBI:29806"/>
        <dbReference type="ChEBI" id="CHEBI:32682"/>
        <dbReference type="ChEBI" id="CHEBI:57472"/>
        <dbReference type="EC" id="4.3.2.1"/>
    </reaction>
</comment>
<dbReference type="InterPro" id="IPR024083">
    <property type="entry name" value="Fumarase/histidase_N"/>
</dbReference>
<dbReference type="Gene3D" id="1.10.275.10">
    <property type="entry name" value="Fumarase/aspartase (N-terminal domain)"/>
    <property type="match status" value="1"/>
</dbReference>
<dbReference type="PANTHER" id="PTHR43814">
    <property type="entry name" value="ARGININOSUCCINATE LYASE"/>
    <property type="match status" value="1"/>
</dbReference>
<comment type="pathway">
    <text evidence="2">Amino-acid biosynthesis; L-arginine biosynthesis; L-arginine from L-ornithine and carbamoyl phosphate: step 3/3.</text>
</comment>
<dbReference type="InterPro" id="IPR022761">
    <property type="entry name" value="Fumarate_lyase_N"/>
</dbReference>
<dbReference type="Proteomes" id="UP000054350">
    <property type="component" value="Unassembled WGS sequence"/>
</dbReference>
<dbReference type="FunFam" id="1.10.275.10:FF:000002">
    <property type="entry name" value="Argininosuccinate lyase"/>
    <property type="match status" value="1"/>
</dbReference>
<dbReference type="CDD" id="cd01359">
    <property type="entry name" value="Argininosuccinate_lyase"/>
    <property type="match status" value="1"/>
</dbReference>
<dbReference type="Gene3D" id="1.20.200.10">
    <property type="entry name" value="Fumarase/aspartase (Central domain)"/>
    <property type="match status" value="1"/>
</dbReference>
<evidence type="ECO:0000313" key="10">
    <source>
        <dbReference type="Proteomes" id="UP000054350"/>
    </source>
</evidence>
<evidence type="ECO:0000259" key="8">
    <source>
        <dbReference type="Pfam" id="PF14698"/>
    </source>
</evidence>
<evidence type="ECO:0000256" key="1">
    <source>
        <dbReference type="ARBA" id="ARBA00000985"/>
    </source>
</evidence>
<feature type="domain" description="Argininosuccinate lyase C-terminal" evidence="8">
    <location>
        <begin position="366"/>
        <end position="433"/>
    </location>
</feature>
<dbReference type="SUPFAM" id="SSF48557">
    <property type="entry name" value="L-aspartase-like"/>
    <property type="match status" value="1"/>
</dbReference>
<name>A0A0L0SFM7_ALLM3</name>
<dbReference type="EMBL" id="GG745337">
    <property type="protein sequence ID" value="KNE61175.1"/>
    <property type="molecule type" value="Genomic_DNA"/>
</dbReference>
<dbReference type="InterPro" id="IPR009049">
    <property type="entry name" value="Argininosuccinate_lyase"/>
</dbReference>
<dbReference type="STRING" id="578462.A0A0L0SFM7"/>
<dbReference type="NCBIfam" id="TIGR00838">
    <property type="entry name" value="argH"/>
    <property type="match status" value="1"/>
</dbReference>
<reference evidence="10" key="2">
    <citation type="submission" date="2009-11" db="EMBL/GenBank/DDBJ databases">
        <title>The Genome Sequence of Allomyces macrogynus strain ATCC 38327.</title>
        <authorList>
            <consortium name="The Broad Institute Genome Sequencing Platform"/>
            <person name="Russ C."/>
            <person name="Cuomo C."/>
            <person name="Shea T."/>
            <person name="Young S.K."/>
            <person name="Zeng Q."/>
            <person name="Koehrsen M."/>
            <person name="Haas B."/>
            <person name="Borodovsky M."/>
            <person name="Guigo R."/>
            <person name="Alvarado L."/>
            <person name="Berlin A."/>
            <person name="Borenstein D."/>
            <person name="Chen Z."/>
            <person name="Engels R."/>
            <person name="Freedman E."/>
            <person name="Gellesch M."/>
            <person name="Goldberg J."/>
            <person name="Griggs A."/>
            <person name="Gujja S."/>
            <person name="Heiman D."/>
            <person name="Hepburn T."/>
            <person name="Howarth C."/>
            <person name="Jen D."/>
            <person name="Larson L."/>
            <person name="Lewis B."/>
            <person name="Mehta T."/>
            <person name="Park D."/>
            <person name="Pearson M."/>
            <person name="Roberts A."/>
            <person name="Saif S."/>
            <person name="Shenoy N."/>
            <person name="Sisk P."/>
            <person name="Stolte C."/>
            <person name="Sykes S."/>
            <person name="Walk T."/>
            <person name="White J."/>
            <person name="Yandava C."/>
            <person name="Burger G."/>
            <person name="Gray M.W."/>
            <person name="Holland P.W.H."/>
            <person name="King N."/>
            <person name="Lang F.B.F."/>
            <person name="Roger A.J."/>
            <person name="Ruiz-Trillo I."/>
            <person name="Lander E."/>
            <person name="Nusbaum C."/>
        </authorList>
    </citation>
    <scope>NUCLEOTIDE SEQUENCE [LARGE SCALE GENOMIC DNA]</scope>
    <source>
        <strain evidence="10">ATCC 38327</strain>
    </source>
</reference>
<evidence type="ECO:0000256" key="2">
    <source>
        <dbReference type="ARBA" id="ARBA00004941"/>
    </source>
</evidence>
<dbReference type="PRINTS" id="PR00145">
    <property type="entry name" value="ARGSUCLYASE"/>
</dbReference>
<evidence type="ECO:0000256" key="5">
    <source>
        <dbReference type="ARBA" id="ARBA00019698"/>
    </source>
</evidence>
<protein>
    <recommendedName>
        <fullName evidence="5">Argininosuccinate lyase</fullName>
        <ecNumber evidence="4">4.3.2.1</ecNumber>
    </recommendedName>
    <alternativeName>
        <fullName evidence="6">Arginosuccinase</fullName>
    </alternativeName>
</protein>
<evidence type="ECO:0000256" key="3">
    <source>
        <dbReference type="ARBA" id="ARBA00010755"/>
    </source>
</evidence>
<accession>A0A0L0SFM7</accession>
<dbReference type="InterPro" id="IPR020557">
    <property type="entry name" value="Fumarate_lyase_CS"/>
</dbReference>
<dbReference type="GO" id="GO:0042450">
    <property type="term" value="P:L-arginine biosynthetic process via ornithine"/>
    <property type="evidence" value="ECO:0007669"/>
    <property type="project" value="InterPro"/>
</dbReference>
<dbReference type="InterPro" id="IPR029419">
    <property type="entry name" value="Arg_succ_lyase_C"/>
</dbReference>
<dbReference type="GO" id="GO:0005829">
    <property type="term" value="C:cytosol"/>
    <property type="evidence" value="ECO:0007669"/>
    <property type="project" value="TreeGrafter"/>
</dbReference>
<reference evidence="9 10" key="1">
    <citation type="submission" date="2009-11" db="EMBL/GenBank/DDBJ databases">
        <title>Annotation of Allomyces macrogynus ATCC 38327.</title>
        <authorList>
            <consortium name="The Broad Institute Genome Sequencing Platform"/>
            <person name="Russ C."/>
            <person name="Cuomo C."/>
            <person name="Burger G."/>
            <person name="Gray M.W."/>
            <person name="Holland P.W.H."/>
            <person name="King N."/>
            <person name="Lang F.B.F."/>
            <person name="Roger A.J."/>
            <person name="Ruiz-Trillo I."/>
            <person name="Young S.K."/>
            <person name="Zeng Q."/>
            <person name="Gargeya S."/>
            <person name="Fitzgerald M."/>
            <person name="Haas B."/>
            <person name="Abouelleil A."/>
            <person name="Alvarado L."/>
            <person name="Arachchi H.M."/>
            <person name="Berlin A."/>
            <person name="Chapman S.B."/>
            <person name="Gearin G."/>
            <person name="Goldberg J."/>
            <person name="Griggs A."/>
            <person name="Gujja S."/>
            <person name="Hansen M."/>
            <person name="Heiman D."/>
            <person name="Howarth C."/>
            <person name="Larimer J."/>
            <person name="Lui A."/>
            <person name="MacDonald P.J.P."/>
            <person name="McCowen C."/>
            <person name="Montmayeur A."/>
            <person name="Murphy C."/>
            <person name="Neiman D."/>
            <person name="Pearson M."/>
            <person name="Priest M."/>
            <person name="Roberts A."/>
            <person name="Saif S."/>
            <person name="Shea T."/>
            <person name="Sisk P."/>
            <person name="Stolte C."/>
            <person name="Sykes S."/>
            <person name="Wortman J."/>
            <person name="Nusbaum C."/>
            <person name="Birren B."/>
        </authorList>
    </citation>
    <scope>NUCLEOTIDE SEQUENCE [LARGE SCALE GENOMIC DNA]</scope>
    <source>
        <strain evidence="9 10">ATCC 38327</strain>
    </source>
</reference>
<dbReference type="GO" id="GO:0004056">
    <property type="term" value="F:argininosuccinate lyase activity"/>
    <property type="evidence" value="ECO:0007669"/>
    <property type="project" value="UniProtKB-EC"/>
</dbReference>
<dbReference type="AlphaFoldDB" id="A0A0L0SFM7"/>
<dbReference type="PANTHER" id="PTHR43814:SF1">
    <property type="entry name" value="ARGININOSUCCINATE LYASE"/>
    <property type="match status" value="1"/>
</dbReference>
<proteinExistence type="inferred from homology"/>
<dbReference type="Gene3D" id="1.10.40.30">
    <property type="entry name" value="Fumarase/aspartase (C-terminal domain)"/>
    <property type="match status" value="1"/>
</dbReference>
<dbReference type="Pfam" id="PF14698">
    <property type="entry name" value="ASL_C2"/>
    <property type="match status" value="1"/>
</dbReference>
<gene>
    <name evidence="9" type="ORF">AMAG_06926</name>
</gene>
<organism evidence="9 10">
    <name type="scientific">Allomyces macrogynus (strain ATCC 38327)</name>
    <name type="common">Allomyces javanicus var. macrogynus</name>
    <dbReference type="NCBI Taxonomy" id="578462"/>
    <lineage>
        <taxon>Eukaryota</taxon>
        <taxon>Fungi</taxon>
        <taxon>Fungi incertae sedis</taxon>
        <taxon>Blastocladiomycota</taxon>
        <taxon>Blastocladiomycetes</taxon>
        <taxon>Blastocladiales</taxon>
        <taxon>Blastocladiaceae</taxon>
        <taxon>Allomyces</taxon>
    </lineage>
</organism>
<dbReference type="InterPro" id="IPR000362">
    <property type="entry name" value="Fumarate_lyase_fam"/>
</dbReference>
<sequence>MSKLWGGRFQGATDPLMEQFNASIHFDKRLCAVDIQGSKAYAQALERSGLLTSDEAATMAKGLDAVLKEWETGTFELKLPADEDIHTANERRLSEIIGSAVAGKLHTGRSRNDQVATDMRLWLRGAIDELRALLVDYMAVASDRAEAEIDVILPGYTHLQRAQPIRWSHFLLSYVFAFQADLERLDALRHHVNQLPLGSGALAGNPFNVDREFLAQALGFDRVIPNSLYGVSDRDFVAEFLFVASTIMTHISRLAEDLIIYSSAEYGFVTLADAYSTGSSLMPQKKNPDSLELLRGKCGRVFGGMAGFMMTYKGLPSTYNKDLQEDKEPMFDACDTLHGSIRILTAVVATLKIHPQRMRAALTADMLATDLADYLVRKGVPFRATHHVAGEAVKLAEDRGCSMADLTLEDFKSLHTEFEADVVDVFNFEASVDRRTSVGGTARARVVDQIALVRAFVAKRAEAGKKASE</sequence>
<dbReference type="PRINTS" id="PR00149">
    <property type="entry name" value="FUMRATELYASE"/>
</dbReference>
<dbReference type="InterPro" id="IPR008948">
    <property type="entry name" value="L-Aspartase-like"/>
</dbReference>
<evidence type="ECO:0000256" key="6">
    <source>
        <dbReference type="ARBA" id="ARBA00032749"/>
    </source>
</evidence>
<dbReference type="VEuPathDB" id="FungiDB:AMAG_06926"/>
<dbReference type="PROSITE" id="PS00163">
    <property type="entry name" value="FUMARATE_LYASES"/>
    <property type="match status" value="1"/>
</dbReference>
<dbReference type="eggNOG" id="KOG1316">
    <property type="taxonomic scope" value="Eukaryota"/>
</dbReference>
<keyword evidence="9" id="KW-0456">Lyase</keyword>
<evidence type="ECO:0000259" key="7">
    <source>
        <dbReference type="Pfam" id="PF00206"/>
    </source>
</evidence>
<evidence type="ECO:0000313" key="9">
    <source>
        <dbReference type="EMBL" id="KNE61175.1"/>
    </source>
</evidence>
<evidence type="ECO:0000256" key="4">
    <source>
        <dbReference type="ARBA" id="ARBA00012338"/>
    </source>
</evidence>
<comment type="similarity">
    <text evidence="3">Belongs to the lyase 1 family. Argininosuccinate lyase subfamily.</text>
</comment>
<feature type="domain" description="Fumarate lyase N-terminal" evidence="7">
    <location>
        <begin position="7"/>
        <end position="303"/>
    </location>
</feature>
<keyword evidence="10" id="KW-1185">Reference proteome</keyword>
<dbReference type="OrthoDB" id="2561043at2759"/>
<dbReference type="Pfam" id="PF00206">
    <property type="entry name" value="Lyase_1"/>
    <property type="match status" value="1"/>
</dbReference>